<proteinExistence type="inferred from homology"/>
<accession>A0ABT7KMW3</accession>
<evidence type="ECO:0000256" key="2">
    <source>
        <dbReference type="ARBA" id="ARBA00023002"/>
    </source>
</evidence>
<dbReference type="Proteomes" id="UP001172630">
    <property type="component" value="Unassembled WGS sequence"/>
</dbReference>
<evidence type="ECO:0000313" key="4">
    <source>
        <dbReference type="EMBL" id="MDL2409927.1"/>
    </source>
</evidence>
<evidence type="ECO:0000256" key="1">
    <source>
        <dbReference type="ARBA" id="ARBA00006484"/>
    </source>
</evidence>
<name>A0ABT7KMW3_9HYPH</name>
<evidence type="ECO:0000313" key="5">
    <source>
        <dbReference type="Proteomes" id="UP001172630"/>
    </source>
</evidence>
<dbReference type="GO" id="GO:0016491">
    <property type="term" value="F:oxidoreductase activity"/>
    <property type="evidence" value="ECO:0007669"/>
    <property type="project" value="UniProtKB-KW"/>
</dbReference>
<comment type="caution">
    <text evidence="4">The sequence shown here is derived from an EMBL/GenBank/DDBJ whole genome shotgun (WGS) entry which is preliminary data.</text>
</comment>
<evidence type="ECO:0000259" key="3">
    <source>
        <dbReference type="SMART" id="SM00822"/>
    </source>
</evidence>
<dbReference type="PANTHER" id="PTHR42760">
    <property type="entry name" value="SHORT-CHAIN DEHYDROGENASES/REDUCTASES FAMILY MEMBER"/>
    <property type="match status" value="1"/>
</dbReference>
<dbReference type="EMBL" id="JARFYN010000063">
    <property type="protein sequence ID" value="MDL2409927.1"/>
    <property type="molecule type" value="Genomic_DNA"/>
</dbReference>
<dbReference type="SMART" id="SM00822">
    <property type="entry name" value="PKS_KR"/>
    <property type="match status" value="1"/>
</dbReference>
<protein>
    <submittedName>
        <fullName evidence="4">SDR family oxidoreductase</fullName>
        <ecNumber evidence="4">1.-.-.-</ecNumber>
    </submittedName>
</protein>
<dbReference type="Gene3D" id="3.40.50.720">
    <property type="entry name" value="NAD(P)-binding Rossmann-like Domain"/>
    <property type="match status" value="1"/>
</dbReference>
<dbReference type="PRINTS" id="PR00080">
    <property type="entry name" value="SDRFAMILY"/>
</dbReference>
<dbReference type="InterPro" id="IPR057326">
    <property type="entry name" value="KR_dom"/>
</dbReference>
<dbReference type="InterPro" id="IPR002347">
    <property type="entry name" value="SDR_fam"/>
</dbReference>
<sequence>MQGLNIVVVGGANGFGLETVKLMIRDEASKIVIIDISEERLEAAKAELSGKGTEIITVAGDIARADTAHRAFATAVNAVGRVHSVVNCAAIYPRAPLLEITDDMWDAENAINIKGTYHIMVAAVKHMQEQKADGQISGRIVNITSVDAFKAHPQNAHYAATKAAVVSLTRSFAHAFAKDQILVNSVAPAGMATEKAKSLGFLGELAAANPLGRAAEPTEIAEFVVMVAGPKNTYMTGEQVIVSGGYVYA</sequence>
<dbReference type="PROSITE" id="PS00061">
    <property type="entry name" value="ADH_SHORT"/>
    <property type="match status" value="1"/>
</dbReference>
<dbReference type="EC" id="1.-.-.-" evidence="4"/>
<dbReference type="InterPro" id="IPR036291">
    <property type="entry name" value="NAD(P)-bd_dom_sf"/>
</dbReference>
<gene>
    <name evidence="4" type="ORF">PY650_30775</name>
</gene>
<comment type="similarity">
    <text evidence="1">Belongs to the short-chain dehydrogenases/reductases (SDR) family.</text>
</comment>
<dbReference type="PANTHER" id="PTHR42760:SF133">
    <property type="entry name" value="3-OXOACYL-[ACYL-CARRIER-PROTEIN] REDUCTASE"/>
    <property type="match status" value="1"/>
</dbReference>
<dbReference type="SUPFAM" id="SSF51735">
    <property type="entry name" value="NAD(P)-binding Rossmann-fold domains"/>
    <property type="match status" value="1"/>
</dbReference>
<dbReference type="InterPro" id="IPR020904">
    <property type="entry name" value="Sc_DH/Rdtase_CS"/>
</dbReference>
<organism evidence="4 5">
    <name type="scientific">Rhizobium calliandrae</name>
    <dbReference type="NCBI Taxonomy" id="1312182"/>
    <lineage>
        <taxon>Bacteria</taxon>
        <taxon>Pseudomonadati</taxon>
        <taxon>Pseudomonadota</taxon>
        <taxon>Alphaproteobacteria</taxon>
        <taxon>Hyphomicrobiales</taxon>
        <taxon>Rhizobiaceae</taxon>
        <taxon>Rhizobium/Agrobacterium group</taxon>
        <taxon>Rhizobium</taxon>
    </lineage>
</organism>
<keyword evidence="2 4" id="KW-0560">Oxidoreductase</keyword>
<dbReference type="CDD" id="cd05233">
    <property type="entry name" value="SDR_c"/>
    <property type="match status" value="1"/>
</dbReference>
<reference evidence="4" key="1">
    <citation type="submission" date="2023-06" db="EMBL/GenBank/DDBJ databases">
        <title>Phylogenetic Diversity of Rhizobium strains.</title>
        <authorList>
            <person name="Moura F.T."/>
            <person name="Helene L.C.F."/>
            <person name="Hungria M."/>
        </authorList>
    </citation>
    <scope>NUCLEOTIDE SEQUENCE</scope>
    <source>
        <strain evidence="4">CCGE524</strain>
    </source>
</reference>
<dbReference type="Pfam" id="PF13561">
    <property type="entry name" value="adh_short_C2"/>
    <property type="match status" value="1"/>
</dbReference>
<keyword evidence="5" id="KW-1185">Reference proteome</keyword>
<dbReference type="PRINTS" id="PR00081">
    <property type="entry name" value="GDHRDH"/>
</dbReference>
<feature type="domain" description="Ketoreductase" evidence="3">
    <location>
        <begin position="4"/>
        <end position="191"/>
    </location>
</feature>
<dbReference type="RefSeq" id="WP_285883608.1">
    <property type="nucleotide sequence ID" value="NZ_JARFYN010000063.1"/>
</dbReference>